<keyword evidence="9" id="KW-1185">Reference proteome</keyword>
<dbReference type="CDD" id="cd19136">
    <property type="entry name" value="AKR_DrGR-like"/>
    <property type="match status" value="1"/>
</dbReference>
<evidence type="ECO:0000313" key="8">
    <source>
        <dbReference type="EMBL" id="OAD80141.1"/>
    </source>
</evidence>
<dbReference type="Pfam" id="PF00248">
    <property type="entry name" value="Aldo_ket_red"/>
    <property type="match status" value="1"/>
</dbReference>
<dbReference type="PRINTS" id="PR00069">
    <property type="entry name" value="ALDKETRDTASE"/>
</dbReference>
<dbReference type="InterPro" id="IPR018170">
    <property type="entry name" value="Aldo/ket_reductase_CS"/>
</dbReference>
<feature type="active site" description="Proton donor" evidence="4">
    <location>
        <position position="53"/>
    </location>
</feature>
<dbReference type="InterPro" id="IPR020471">
    <property type="entry name" value="AKR"/>
</dbReference>
<dbReference type="AlphaFoldDB" id="A0A167QRL3"/>
<evidence type="ECO:0000256" key="6">
    <source>
        <dbReference type="PIRSR" id="PIRSR000097-3"/>
    </source>
</evidence>
<evidence type="ECO:0000256" key="4">
    <source>
        <dbReference type="PIRSR" id="PIRSR000097-1"/>
    </source>
</evidence>
<keyword evidence="2" id="KW-0521">NADP</keyword>
<gene>
    <name evidence="8" type="ORF">PHYBLDRAFT_59183</name>
</gene>
<evidence type="ECO:0000256" key="1">
    <source>
        <dbReference type="ARBA" id="ARBA00007905"/>
    </source>
</evidence>
<keyword evidence="3" id="KW-0560">Oxidoreductase</keyword>
<evidence type="ECO:0000256" key="2">
    <source>
        <dbReference type="ARBA" id="ARBA00022857"/>
    </source>
</evidence>
<dbReference type="PIRSF" id="PIRSF000097">
    <property type="entry name" value="AKR"/>
    <property type="match status" value="1"/>
</dbReference>
<dbReference type="STRING" id="763407.A0A167QRL3"/>
<dbReference type="GeneID" id="29001355"/>
<dbReference type="VEuPathDB" id="FungiDB:PHYBLDRAFT_59183"/>
<sequence>MTDNQASFILHDGTTMPKIGLGTYRMKTLGELRPVVKEAVRNGYRLIDSATVYRNEEAIGKIINEIINDETFGVERKDLFVTSKLSPRNQGYEECYKAVLASLKKLKLDYIDLYLIHWPGTSKHKLDDPKNKENRSESYRALEQLLKEGKLRHIGVSNYTEKHLRHLIDTCTVLPHVHQFELHPALYQPEILSICRENRIQIQAYSSLGEGKLLKGKYAIKELDPISERLQVSPAQVLLRWAIQHDWAVIPKSTKPDRVKTNGDLFSFELSGQDMAFLDDYHKQEAHRMCWDPTDIY</sequence>
<accession>A0A167QRL3</accession>
<dbReference type="InParanoid" id="A0A167QRL3"/>
<dbReference type="Proteomes" id="UP000077315">
    <property type="component" value="Unassembled WGS sequence"/>
</dbReference>
<feature type="binding site" evidence="5">
    <location>
        <position position="117"/>
    </location>
    <ligand>
        <name>substrate</name>
    </ligand>
</feature>
<evidence type="ECO:0000313" key="9">
    <source>
        <dbReference type="Proteomes" id="UP000077315"/>
    </source>
</evidence>
<dbReference type="InterPro" id="IPR023210">
    <property type="entry name" value="NADP_OxRdtase_dom"/>
</dbReference>
<dbReference type="InterPro" id="IPR036812">
    <property type="entry name" value="NAD(P)_OxRdtase_dom_sf"/>
</dbReference>
<dbReference type="PANTHER" id="PTHR43827">
    <property type="entry name" value="2,5-DIKETO-D-GLUCONIC ACID REDUCTASE"/>
    <property type="match status" value="1"/>
</dbReference>
<proteinExistence type="inferred from homology"/>
<evidence type="ECO:0000259" key="7">
    <source>
        <dbReference type="Pfam" id="PF00248"/>
    </source>
</evidence>
<dbReference type="PANTHER" id="PTHR43827:SF3">
    <property type="entry name" value="NADP-DEPENDENT OXIDOREDUCTASE DOMAIN-CONTAINING PROTEIN"/>
    <property type="match status" value="1"/>
</dbReference>
<dbReference type="OrthoDB" id="416253at2759"/>
<dbReference type="Gene3D" id="3.20.20.100">
    <property type="entry name" value="NADP-dependent oxidoreductase domain"/>
    <property type="match status" value="1"/>
</dbReference>
<dbReference type="EMBL" id="KV440972">
    <property type="protein sequence ID" value="OAD80141.1"/>
    <property type="molecule type" value="Genomic_DNA"/>
</dbReference>
<feature type="site" description="Lowers pKa of active site Tyr" evidence="6">
    <location>
        <position position="84"/>
    </location>
</feature>
<dbReference type="GO" id="GO:0016616">
    <property type="term" value="F:oxidoreductase activity, acting on the CH-OH group of donors, NAD or NADP as acceptor"/>
    <property type="evidence" value="ECO:0007669"/>
    <property type="project" value="UniProtKB-ARBA"/>
</dbReference>
<name>A0A167QRL3_PHYB8</name>
<evidence type="ECO:0000256" key="5">
    <source>
        <dbReference type="PIRSR" id="PIRSR000097-2"/>
    </source>
</evidence>
<organism evidence="8 9">
    <name type="scientific">Phycomyces blakesleeanus (strain ATCC 8743b / DSM 1359 / FGSC 10004 / NBRC 33097 / NRRL 1555)</name>
    <dbReference type="NCBI Taxonomy" id="763407"/>
    <lineage>
        <taxon>Eukaryota</taxon>
        <taxon>Fungi</taxon>
        <taxon>Fungi incertae sedis</taxon>
        <taxon>Mucoromycota</taxon>
        <taxon>Mucoromycotina</taxon>
        <taxon>Mucoromycetes</taxon>
        <taxon>Mucorales</taxon>
        <taxon>Phycomycetaceae</taxon>
        <taxon>Phycomyces</taxon>
    </lineage>
</organism>
<dbReference type="FunFam" id="3.20.20.100:FF:000002">
    <property type="entry name" value="2,5-diketo-D-gluconic acid reductase A"/>
    <property type="match status" value="1"/>
</dbReference>
<evidence type="ECO:0000256" key="3">
    <source>
        <dbReference type="ARBA" id="ARBA00023002"/>
    </source>
</evidence>
<dbReference type="PROSITE" id="PS00798">
    <property type="entry name" value="ALDOKETO_REDUCTASE_1"/>
    <property type="match status" value="1"/>
</dbReference>
<comment type="similarity">
    <text evidence="1">Belongs to the aldo/keto reductase family.</text>
</comment>
<feature type="domain" description="NADP-dependent oxidoreductase" evidence="7">
    <location>
        <begin position="18"/>
        <end position="280"/>
    </location>
</feature>
<dbReference type="SUPFAM" id="SSF51430">
    <property type="entry name" value="NAD(P)-linked oxidoreductase"/>
    <property type="match status" value="1"/>
</dbReference>
<dbReference type="RefSeq" id="XP_018298181.1">
    <property type="nucleotide sequence ID" value="XM_018440449.1"/>
</dbReference>
<reference evidence="9" key="1">
    <citation type="submission" date="2015-06" db="EMBL/GenBank/DDBJ databases">
        <title>Expansion of signal transduction pathways in fungi by whole-genome duplication.</title>
        <authorList>
            <consortium name="DOE Joint Genome Institute"/>
            <person name="Corrochano L.M."/>
            <person name="Kuo A."/>
            <person name="Marcet-Houben M."/>
            <person name="Polaino S."/>
            <person name="Salamov A."/>
            <person name="Villalobos J.M."/>
            <person name="Alvarez M.I."/>
            <person name="Avalos J."/>
            <person name="Benito E.P."/>
            <person name="Benoit I."/>
            <person name="Burger G."/>
            <person name="Camino L.P."/>
            <person name="Canovas D."/>
            <person name="Cerda-Olmedo E."/>
            <person name="Cheng J.-F."/>
            <person name="Dominguez A."/>
            <person name="Elias M."/>
            <person name="Eslava A.P."/>
            <person name="Glaser F."/>
            <person name="Grimwood J."/>
            <person name="Gutierrez G."/>
            <person name="Heitman J."/>
            <person name="Henrissat B."/>
            <person name="Iturriaga E.A."/>
            <person name="Lang B.F."/>
            <person name="Lavin J.L."/>
            <person name="Lee S."/>
            <person name="Li W."/>
            <person name="Lindquist E."/>
            <person name="Lopez-Garcia S."/>
            <person name="Luque E.M."/>
            <person name="Marcos A.T."/>
            <person name="Martin J."/>
            <person name="McCluskey K."/>
            <person name="Medina H.R."/>
            <person name="Miralles-Duran A."/>
            <person name="Miyazaki A."/>
            <person name="Munoz-Torres E."/>
            <person name="Oguiza J.A."/>
            <person name="Ohm R."/>
            <person name="Olmedo M."/>
            <person name="Orejas M."/>
            <person name="Ortiz-Castellanos L."/>
            <person name="Pisabarro A.G."/>
            <person name="Rodriguez-Romero J."/>
            <person name="Ruiz-Herrera J."/>
            <person name="Ruiz-Vazquez R."/>
            <person name="Sanz C."/>
            <person name="Schackwitz W."/>
            <person name="Schmutz J."/>
            <person name="Shahriari M."/>
            <person name="Shelest E."/>
            <person name="Silva-Franco F."/>
            <person name="Soanes D."/>
            <person name="Syed K."/>
            <person name="Tagua V.G."/>
            <person name="Talbot N.J."/>
            <person name="Thon M."/>
            <person name="De vries R.P."/>
            <person name="Wiebenga A."/>
            <person name="Yadav J.S."/>
            <person name="Braun E.L."/>
            <person name="Baker S."/>
            <person name="Garre V."/>
            <person name="Horwitz B."/>
            <person name="Torres-Martinez S."/>
            <person name="Idnurm A."/>
            <person name="Herrera-Estrella A."/>
            <person name="Gabaldon T."/>
            <person name="Grigoriev I.V."/>
        </authorList>
    </citation>
    <scope>NUCLEOTIDE SEQUENCE [LARGE SCALE GENOMIC DNA]</scope>
    <source>
        <strain evidence="9">NRRL 1555(-)</strain>
    </source>
</reference>
<protein>
    <recommendedName>
        <fullName evidence="7">NADP-dependent oxidoreductase domain-containing protein</fullName>
    </recommendedName>
</protein>